<accession>A0A388K7R3</accession>
<protein>
    <submittedName>
        <fullName evidence="2">Uncharacterized protein</fullName>
    </submittedName>
</protein>
<reference evidence="2 3" key="1">
    <citation type="journal article" date="2018" name="Cell">
        <title>The Chara Genome: Secondary Complexity and Implications for Plant Terrestrialization.</title>
        <authorList>
            <person name="Nishiyama T."/>
            <person name="Sakayama H."/>
            <person name="Vries J.D."/>
            <person name="Buschmann H."/>
            <person name="Saint-Marcoux D."/>
            <person name="Ullrich K.K."/>
            <person name="Haas F.B."/>
            <person name="Vanderstraeten L."/>
            <person name="Becker D."/>
            <person name="Lang D."/>
            <person name="Vosolsobe S."/>
            <person name="Rombauts S."/>
            <person name="Wilhelmsson P.K.I."/>
            <person name="Janitza P."/>
            <person name="Kern R."/>
            <person name="Heyl A."/>
            <person name="Rumpler F."/>
            <person name="Villalobos L.I.A.C."/>
            <person name="Clay J.M."/>
            <person name="Skokan R."/>
            <person name="Toyoda A."/>
            <person name="Suzuki Y."/>
            <person name="Kagoshima H."/>
            <person name="Schijlen E."/>
            <person name="Tajeshwar N."/>
            <person name="Catarino B."/>
            <person name="Hetherington A.J."/>
            <person name="Saltykova A."/>
            <person name="Bonnot C."/>
            <person name="Breuninger H."/>
            <person name="Symeonidi A."/>
            <person name="Radhakrishnan G.V."/>
            <person name="Van Nieuwerburgh F."/>
            <person name="Deforce D."/>
            <person name="Chang C."/>
            <person name="Karol K.G."/>
            <person name="Hedrich R."/>
            <person name="Ulvskov P."/>
            <person name="Glockner G."/>
            <person name="Delwiche C.F."/>
            <person name="Petrasek J."/>
            <person name="Van de Peer Y."/>
            <person name="Friml J."/>
            <person name="Beilby M."/>
            <person name="Dolan L."/>
            <person name="Kohara Y."/>
            <person name="Sugano S."/>
            <person name="Fujiyama A."/>
            <person name="Delaux P.-M."/>
            <person name="Quint M."/>
            <person name="TheiBen G."/>
            <person name="Hagemann M."/>
            <person name="Harholt J."/>
            <person name="Dunand C."/>
            <person name="Zachgo S."/>
            <person name="Langdale J."/>
            <person name="Maumus F."/>
            <person name="Straeten D.V.D."/>
            <person name="Gould S.B."/>
            <person name="Rensing S.A."/>
        </authorList>
    </citation>
    <scope>NUCLEOTIDE SEQUENCE [LARGE SCALE GENOMIC DNA]</scope>
    <source>
        <strain evidence="2 3">S276</strain>
    </source>
</reference>
<feature type="compositionally biased region" description="Basic and acidic residues" evidence="1">
    <location>
        <begin position="720"/>
        <end position="742"/>
    </location>
</feature>
<organism evidence="2 3">
    <name type="scientific">Chara braunii</name>
    <name type="common">Braun's stonewort</name>
    <dbReference type="NCBI Taxonomy" id="69332"/>
    <lineage>
        <taxon>Eukaryota</taxon>
        <taxon>Viridiplantae</taxon>
        <taxon>Streptophyta</taxon>
        <taxon>Charophyceae</taxon>
        <taxon>Charales</taxon>
        <taxon>Characeae</taxon>
        <taxon>Chara</taxon>
    </lineage>
</organism>
<comment type="caution">
    <text evidence="2">The sequence shown here is derived from an EMBL/GenBank/DDBJ whole genome shotgun (WGS) entry which is preliminary data.</text>
</comment>
<evidence type="ECO:0000313" key="2">
    <source>
        <dbReference type="EMBL" id="GBG66094.1"/>
    </source>
</evidence>
<feature type="region of interest" description="Disordered" evidence="1">
    <location>
        <begin position="371"/>
        <end position="394"/>
    </location>
</feature>
<dbReference type="Gramene" id="GBG66094">
    <property type="protein sequence ID" value="GBG66094"/>
    <property type="gene ID" value="CBR_g55437"/>
</dbReference>
<feature type="region of interest" description="Disordered" evidence="1">
    <location>
        <begin position="694"/>
        <end position="765"/>
    </location>
</feature>
<dbReference type="Proteomes" id="UP000265515">
    <property type="component" value="Unassembled WGS sequence"/>
</dbReference>
<name>A0A388K7R3_CHABU</name>
<feature type="compositionally biased region" description="Basic and acidic residues" evidence="1">
    <location>
        <begin position="376"/>
        <end position="386"/>
    </location>
</feature>
<dbReference type="AlphaFoldDB" id="A0A388K7R3"/>
<feature type="region of interest" description="Disordered" evidence="1">
    <location>
        <begin position="447"/>
        <end position="469"/>
    </location>
</feature>
<keyword evidence="3" id="KW-1185">Reference proteome</keyword>
<dbReference type="EMBL" id="BFEA01000069">
    <property type="protein sequence ID" value="GBG66094.1"/>
    <property type="molecule type" value="Genomic_DNA"/>
</dbReference>
<feature type="compositionally biased region" description="Polar residues" evidence="1">
    <location>
        <begin position="703"/>
        <end position="717"/>
    </location>
</feature>
<gene>
    <name evidence="2" type="ORF">CBR_g55437</name>
</gene>
<evidence type="ECO:0000256" key="1">
    <source>
        <dbReference type="SAM" id="MobiDB-lite"/>
    </source>
</evidence>
<proteinExistence type="predicted"/>
<evidence type="ECO:0000313" key="3">
    <source>
        <dbReference type="Proteomes" id="UP000265515"/>
    </source>
</evidence>
<sequence length="765" mass="85769">MKDNSILRVQEAAASAICSLSQAASDINAIVHRSEAKRRQDHPPASASNLCYVFTTACPVGWLLFTAVPDLRSANDVWVKKMKSFLSKPSTVETLLRCAQKNVSLSISADFIRTLSLIWSRRMIYWHRLDKRMEDLPCPLNTIHANHRKTILRSLQDLVNFALHEPEFSFLSQLHLAKIIISQKIRRTYPAIAEILTACLIYWRQALGTKELDWFASETIECLRDLFQDAREKRKHVIEQRIAESPGGLACLRLMFNSHLSITQALRIFVKIEDFNRVILRYLARAQVSNRTIGPDDYAHLCSTSAAGLLAELAKVRGVADLLGLKGVEDKGPKRNAYGQSVGGQRLGPTCQIFADRFMRRAEDEQYCRLATTPSDSRRTETDSSRSLRLSRSVARSQRAGADWDSESCVMSELPSRVLPELRPTGHAVPNFRVLWREACRAGGDWDPESCDMSEPPPHSQPEPRSAGHAVSDFDVLWREACRAGADMDAESCGMSEPPSRLRRRTTARIHTSLLGVVGQSGLRPAFGMFEDLEPTLMETFEWSLNSLLGTRNATRVIDRVLKTCLNDLDPRLLTLFFPPMVKLLIKPCATLDVRLKLSQLEVSCNEEIRETLIEVLTTTAPLVLEMSDPTEQELEEDALFPSKATVQSSRNELCDWLRRNYPQLDTGTDGQGGDSTPIQLLWNVIRSNPCPEQGPSIVVENGTGNQEADASLTGSPRQDFVRRPRRNSDGPSLDRADGPDRETDDVQSPQRDLVDPNEIQESVT</sequence>